<evidence type="ECO:0000256" key="2">
    <source>
        <dbReference type="ARBA" id="ARBA00022723"/>
    </source>
</evidence>
<dbReference type="InterPro" id="IPR051121">
    <property type="entry name" value="FAH"/>
</dbReference>
<dbReference type="Proteomes" id="UP000236584">
    <property type="component" value="Chromosome"/>
</dbReference>
<dbReference type="InterPro" id="IPR011234">
    <property type="entry name" value="Fumarylacetoacetase-like_C"/>
</dbReference>
<organism evidence="4 5">
    <name type="scientific">Salinigranum rubrum</name>
    <dbReference type="NCBI Taxonomy" id="755307"/>
    <lineage>
        <taxon>Archaea</taxon>
        <taxon>Methanobacteriati</taxon>
        <taxon>Methanobacteriota</taxon>
        <taxon>Stenosarchaea group</taxon>
        <taxon>Halobacteria</taxon>
        <taxon>Halobacteriales</taxon>
        <taxon>Haloferacaceae</taxon>
        <taxon>Salinigranum</taxon>
    </lineage>
</organism>
<keyword evidence="2" id="KW-0479">Metal-binding</keyword>
<evidence type="ECO:0000259" key="3">
    <source>
        <dbReference type="Pfam" id="PF01557"/>
    </source>
</evidence>
<dbReference type="GeneID" id="35590584"/>
<feature type="domain" description="Fumarylacetoacetase-like C-terminal" evidence="3">
    <location>
        <begin position="85"/>
        <end position="289"/>
    </location>
</feature>
<dbReference type="Pfam" id="PF01557">
    <property type="entry name" value="FAA_hydrolase"/>
    <property type="match status" value="1"/>
</dbReference>
<dbReference type="Gene3D" id="3.90.850.10">
    <property type="entry name" value="Fumarylacetoacetase-like, C-terminal domain"/>
    <property type="match status" value="1"/>
</dbReference>
<proteinExistence type="inferred from homology"/>
<evidence type="ECO:0000313" key="5">
    <source>
        <dbReference type="Proteomes" id="UP000236584"/>
    </source>
</evidence>
<dbReference type="RefSeq" id="WP_103423883.1">
    <property type="nucleotide sequence ID" value="NZ_CP026309.1"/>
</dbReference>
<dbReference type="GO" id="GO:0016787">
    <property type="term" value="F:hydrolase activity"/>
    <property type="evidence" value="ECO:0007669"/>
    <property type="project" value="UniProtKB-KW"/>
</dbReference>
<dbReference type="SUPFAM" id="SSF56529">
    <property type="entry name" value="FAH"/>
    <property type="match status" value="1"/>
</dbReference>
<gene>
    <name evidence="4" type="ORF">C2R22_00805</name>
</gene>
<name>A0A2I8VEN7_9EURY</name>
<dbReference type="PANTHER" id="PTHR42796">
    <property type="entry name" value="FUMARYLACETOACETATE HYDROLASE DOMAIN-CONTAINING PROTEIN 2A-RELATED"/>
    <property type="match status" value="1"/>
</dbReference>
<dbReference type="GO" id="GO:0044281">
    <property type="term" value="P:small molecule metabolic process"/>
    <property type="evidence" value="ECO:0007669"/>
    <property type="project" value="UniProtKB-ARBA"/>
</dbReference>
<dbReference type="GO" id="GO:0046872">
    <property type="term" value="F:metal ion binding"/>
    <property type="evidence" value="ECO:0007669"/>
    <property type="project" value="UniProtKB-KW"/>
</dbReference>
<dbReference type="EMBL" id="CP026309">
    <property type="protein sequence ID" value="AUV80375.1"/>
    <property type="molecule type" value="Genomic_DNA"/>
</dbReference>
<sequence length="291" mass="31454">MRYYLLSGTERSASSLVARDGDDVYDLSSANESVRTFTDLARTAHITDRGVDDVASGLLADADRLSPETFEGRVALPVTPDEVWAAGVTYEISEQAREAESGMPDVYLDVYEGERPEIFFKATPSRTVGPGEAVGVRGDSEWDVPEPELGVVLYRGDPVGYTIGNDVSSRSIEGKNPLYLPQAKVYDRCCALGPCVASPETVGDPHALELSMQITRDGDVLYDESTNTAEMVKTVDELTSYLTRHNAVPELSVLLTGTALVPGEEFTLEAGDEVHIELDEVGSLENGVVEV</sequence>
<dbReference type="AlphaFoldDB" id="A0A2I8VEN7"/>
<dbReference type="InterPro" id="IPR036663">
    <property type="entry name" value="Fumarylacetoacetase_C_sf"/>
</dbReference>
<protein>
    <submittedName>
        <fullName evidence="4">Fumarylacetoacetate hydrolase</fullName>
    </submittedName>
</protein>
<comment type="similarity">
    <text evidence="1">Belongs to the FAH family.</text>
</comment>
<dbReference type="OrthoDB" id="38993at2157"/>
<evidence type="ECO:0000256" key="1">
    <source>
        <dbReference type="ARBA" id="ARBA00010211"/>
    </source>
</evidence>
<accession>A0A2I8VEN7</accession>
<keyword evidence="5" id="KW-1185">Reference proteome</keyword>
<reference evidence="4 5" key="1">
    <citation type="submission" date="2018-01" db="EMBL/GenBank/DDBJ databases">
        <title>Complete genome sequence of Salinigranum rubrum GX10T, an extremely halophilic archaeon isolated from a marine solar saltern.</title>
        <authorList>
            <person name="Han S."/>
        </authorList>
    </citation>
    <scope>NUCLEOTIDE SEQUENCE [LARGE SCALE GENOMIC DNA]</scope>
    <source>
        <strain evidence="4 5">GX10</strain>
    </source>
</reference>
<keyword evidence="4" id="KW-0378">Hydrolase</keyword>
<evidence type="ECO:0000313" key="4">
    <source>
        <dbReference type="EMBL" id="AUV80375.1"/>
    </source>
</evidence>
<dbReference type="PANTHER" id="PTHR42796:SF7">
    <property type="entry name" value="2-DEHYDRO-3-DEOXY-D-ARABINONATE DEHYDRATASE"/>
    <property type="match status" value="1"/>
</dbReference>
<dbReference type="KEGG" id="srub:C2R22_00805"/>